<organism evidence="1 2">
    <name type="scientific">Noviherbaspirillum pedocola</name>
    <dbReference type="NCBI Taxonomy" id="2801341"/>
    <lineage>
        <taxon>Bacteria</taxon>
        <taxon>Pseudomonadati</taxon>
        <taxon>Pseudomonadota</taxon>
        <taxon>Betaproteobacteria</taxon>
        <taxon>Burkholderiales</taxon>
        <taxon>Oxalobacteraceae</taxon>
        <taxon>Noviherbaspirillum</taxon>
    </lineage>
</organism>
<name>A0A934SR49_9BURK</name>
<proteinExistence type="predicted"/>
<protein>
    <submittedName>
        <fullName evidence="1">Uncharacterized protein</fullName>
    </submittedName>
</protein>
<evidence type="ECO:0000313" key="1">
    <source>
        <dbReference type="EMBL" id="MBK4733970.1"/>
    </source>
</evidence>
<keyword evidence="2" id="KW-1185">Reference proteome</keyword>
<dbReference type="RefSeq" id="WP_200590674.1">
    <property type="nucleotide sequence ID" value="NZ_JAEPBG010000001.1"/>
</dbReference>
<comment type="caution">
    <text evidence="1">The sequence shown here is derived from an EMBL/GenBank/DDBJ whole genome shotgun (WGS) entry which is preliminary data.</text>
</comment>
<gene>
    <name evidence="1" type="ORF">JJB74_05035</name>
</gene>
<dbReference type="AlphaFoldDB" id="A0A934SR49"/>
<reference evidence="1" key="1">
    <citation type="submission" date="2021-01" db="EMBL/GenBank/DDBJ databases">
        <title>Genome sequence of strain Noviherbaspirillum sp. DKR-6.</title>
        <authorList>
            <person name="Chaudhary D.K."/>
        </authorList>
    </citation>
    <scope>NUCLEOTIDE SEQUENCE</scope>
    <source>
        <strain evidence="1">DKR-6</strain>
    </source>
</reference>
<dbReference type="EMBL" id="JAEPBG010000001">
    <property type="protein sequence ID" value="MBK4733970.1"/>
    <property type="molecule type" value="Genomic_DNA"/>
</dbReference>
<dbReference type="Proteomes" id="UP000622890">
    <property type="component" value="Unassembled WGS sequence"/>
</dbReference>
<accession>A0A934SR49</accession>
<evidence type="ECO:0000313" key="2">
    <source>
        <dbReference type="Proteomes" id="UP000622890"/>
    </source>
</evidence>
<sequence length="51" mass="5503">MSSNTSTLGYTRKPAFSLTALIAALFATDLREELAAKDRAGQADGSYFWGM</sequence>